<accession>A0A420ARX4</accession>
<feature type="region of interest" description="Disordered" evidence="1">
    <location>
        <begin position="320"/>
        <end position="351"/>
    </location>
</feature>
<evidence type="ECO:0000256" key="1">
    <source>
        <dbReference type="SAM" id="MobiDB-lite"/>
    </source>
</evidence>
<organism evidence="2 3">
    <name type="scientific">Sphingobacterium detergens</name>
    <dbReference type="NCBI Taxonomy" id="1145106"/>
    <lineage>
        <taxon>Bacteria</taxon>
        <taxon>Pseudomonadati</taxon>
        <taxon>Bacteroidota</taxon>
        <taxon>Sphingobacteriia</taxon>
        <taxon>Sphingobacteriales</taxon>
        <taxon>Sphingobacteriaceae</taxon>
        <taxon>Sphingobacterium</taxon>
    </lineage>
</organism>
<gene>
    <name evidence="2" type="ORF">DFQ12_4349</name>
</gene>
<evidence type="ECO:0000313" key="2">
    <source>
        <dbReference type="EMBL" id="RKE47185.1"/>
    </source>
</evidence>
<evidence type="ECO:0000313" key="3">
    <source>
        <dbReference type="Proteomes" id="UP000286246"/>
    </source>
</evidence>
<feature type="compositionally biased region" description="Basic and acidic residues" evidence="1">
    <location>
        <begin position="320"/>
        <end position="336"/>
    </location>
</feature>
<dbReference type="Proteomes" id="UP000286246">
    <property type="component" value="Unassembled WGS sequence"/>
</dbReference>
<comment type="caution">
    <text evidence="2">The sequence shown here is derived from an EMBL/GenBank/DDBJ whole genome shotgun (WGS) entry which is preliminary data.</text>
</comment>
<dbReference type="OrthoDB" id="6372253at2"/>
<sequence length="351" mass="40538">MQSYESTPAGHYFKIVPIVQVLEAIQHLGNAFALSAVAEQNRSLPFDIGQIESDYNYKQDLKHKAMEIEKMKVEELSPLAKTLKYTGMGKVSNEELNQKIAEGQDTFQIGFIQKYKDAEAEAVINCTKSKTGKYYADNYDIIVKEEGKADLKRNYQFSNRIEVPSKVEGQKPEKINPTITFKEAFNQMQARGVFKTFVYVDIKEPKNNRKYEAWDYINFNQTDKNGNYKSEKFYDLEVEPKIKSLSLVENMDYENFQQLCESLKRGNIQSAKYIALDGTQEQIYLVANAKFKTINAFDKDMNPINLHEKRQLELDALEQHKLEQKQGQKQGQKVDNEQETTQQKIGKSLKV</sequence>
<dbReference type="RefSeq" id="WP_120260998.1">
    <property type="nucleotide sequence ID" value="NZ_RAPY01000004.1"/>
</dbReference>
<proteinExistence type="predicted"/>
<keyword evidence="3" id="KW-1185">Reference proteome</keyword>
<name>A0A420ARX4_SPHD1</name>
<protein>
    <submittedName>
        <fullName evidence="2">Uncharacterized protein</fullName>
    </submittedName>
</protein>
<reference evidence="2 3" key="1">
    <citation type="submission" date="2018-09" db="EMBL/GenBank/DDBJ databases">
        <title>Genomic Encyclopedia of Type Strains, Phase III (KMG-III): the genomes of soil and plant-associated and newly described type strains.</title>
        <authorList>
            <person name="Whitman W."/>
        </authorList>
    </citation>
    <scope>NUCLEOTIDE SEQUENCE [LARGE SCALE GENOMIC DNA]</scope>
    <source>
        <strain evidence="2 3">CECT 7938</strain>
    </source>
</reference>
<dbReference type="EMBL" id="RAPY01000004">
    <property type="protein sequence ID" value="RKE47185.1"/>
    <property type="molecule type" value="Genomic_DNA"/>
</dbReference>
<dbReference type="AlphaFoldDB" id="A0A420ARX4"/>